<dbReference type="PANTHER" id="PTHR42648:SF28">
    <property type="entry name" value="TRANSPOSON-ENCODED PROTEIN WITH RIBONUCLEASE H-LIKE AND RETROVIRUS ZINC FINGER-LIKE DOMAINS"/>
    <property type="match status" value="1"/>
</dbReference>
<organism evidence="7 8">
    <name type="scientific">Gossypium anomalum</name>
    <dbReference type="NCBI Taxonomy" id="47600"/>
    <lineage>
        <taxon>Eukaryota</taxon>
        <taxon>Viridiplantae</taxon>
        <taxon>Streptophyta</taxon>
        <taxon>Embryophyta</taxon>
        <taxon>Tracheophyta</taxon>
        <taxon>Spermatophyta</taxon>
        <taxon>Magnoliopsida</taxon>
        <taxon>eudicotyledons</taxon>
        <taxon>Gunneridae</taxon>
        <taxon>Pentapetalae</taxon>
        <taxon>rosids</taxon>
        <taxon>malvids</taxon>
        <taxon>Malvales</taxon>
        <taxon>Malvaceae</taxon>
        <taxon>Malvoideae</taxon>
        <taxon>Gossypium</taxon>
    </lineage>
</organism>
<dbReference type="PANTHER" id="PTHR42648">
    <property type="entry name" value="TRANSPOSASE, PUTATIVE-RELATED"/>
    <property type="match status" value="1"/>
</dbReference>
<feature type="compositionally biased region" description="Basic residues" evidence="5">
    <location>
        <begin position="221"/>
        <end position="233"/>
    </location>
</feature>
<dbReference type="InterPro" id="IPR057670">
    <property type="entry name" value="SH3_retrovirus"/>
</dbReference>
<keyword evidence="8" id="KW-1185">Reference proteome</keyword>
<dbReference type="InterPro" id="IPR036397">
    <property type="entry name" value="RNaseH_sf"/>
</dbReference>
<evidence type="ECO:0000256" key="2">
    <source>
        <dbReference type="ARBA" id="ARBA00022723"/>
    </source>
</evidence>
<dbReference type="Pfam" id="PF07727">
    <property type="entry name" value="RVT_2"/>
    <property type="match status" value="1"/>
</dbReference>
<feature type="domain" description="Integrase catalytic" evidence="6">
    <location>
        <begin position="487"/>
        <end position="607"/>
    </location>
</feature>
<dbReference type="SUPFAM" id="SSF56672">
    <property type="entry name" value="DNA/RNA polymerases"/>
    <property type="match status" value="1"/>
</dbReference>
<reference evidence="7 8" key="1">
    <citation type="journal article" date="2021" name="bioRxiv">
        <title>The Gossypium anomalum genome as a resource for cotton improvement and evolutionary analysis of hybrid incompatibility.</title>
        <authorList>
            <person name="Grover C.E."/>
            <person name="Yuan D."/>
            <person name="Arick M.A."/>
            <person name="Miller E.R."/>
            <person name="Hu G."/>
            <person name="Peterson D.G."/>
            <person name="Wendel J.F."/>
            <person name="Udall J.A."/>
        </authorList>
    </citation>
    <scope>NUCLEOTIDE SEQUENCE [LARGE SCALE GENOMIC DNA]</scope>
    <source>
        <strain evidence="7">JFW-Udall</strain>
        <tissue evidence="7">Leaf</tissue>
    </source>
</reference>
<dbReference type="InterPro" id="IPR054722">
    <property type="entry name" value="PolX-like_BBD"/>
</dbReference>
<evidence type="ECO:0000256" key="3">
    <source>
        <dbReference type="ARBA" id="ARBA00022750"/>
    </source>
</evidence>
<dbReference type="AlphaFoldDB" id="A0A8J5Y9D9"/>
<protein>
    <recommendedName>
        <fullName evidence="6">Integrase catalytic domain-containing protein</fullName>
    </recommendedName>
</protein>
<keyword evidence="2" id="KW-0479">Metal-binding</keyword>
<dbReference type="Pfam" id="PF00665">
    <property type="entry name" value="rve"/>
    <property type="match status" value="1"/>
</dbReference>
<dbReference type="GO" id="GO:0015074">
    <property type="term" value="P:DNA integration"/>
    <property type="evidence" value="ECO:0007669"/>
    <property type="project" value="InterPro"/>
</dbReference>
<dbReference type="Gene3D" id="3.30.420.10">
    <property type="entry name" value="Ribonuclease H-like superfamily/Ribonuclease H"/>
    <property type="match status" value="1"/>
</dbReference>
<proteinExistence type="predicted"/>
<dbReference type="OrthoDB" id="547913at2759"/>
<evidence type="ECO:0000313" key="8">
    <source>
        <dbReference type="Proteomes" id="UP000701853"/>
    </source>
</evidence>
<dbReference type="EMBL" id="JAHUZN010000011">
    <property type="protein sequence ID" value="KAG8477782.1"/>
    <property type="molecule type" value="Genomic_DNA"/>
</dbReference>
<keyword evidence="4" id="KW-0378">Hydrolase</keyword>
<dbReference type="InterPro" id="IPR012337">
    <property type="entry name" value="RNaseH-like_sf"/>
</dbReference>
<dbReference type="GO" id="GO:0003676">
    <property type="term" value="F:nucleic acid binding"/>
    <property type="evidence" value="ECO:0007669"/>
    <property type="project" value="InterPro"/>
</dbReference>
<dbReference type="InterPro" id="IPR025724">
    <property type="entry name" value="GAG-pre-integrase_dom"/>
</dbReference>
<evidence type="ECO:0000259" key="6">
    <source>
        <dbReference type="PROSITE" id="PS50994"/>
    </source>
</evidence>
<dbReference type="InterPro" id="IPR043502">
    <property type="entry name" value="DNA/RNA_pol_sf"/>
</dbReference>
<dbReference type="PROSITE" id="PS50994">
    <property type="entry name" value="INTEGRASE"/>
    <property type="match status" value="1"/>
</dbReference>
<dbReference type="InterPro" id="IPR001584">
    <property type="entry name" value="Integrase_cat-core"/>
</dbReference>
<dbReference type="GO" id="GO:0004190">
    <property type="term" value="F:aspartic-type endopeptidase activity"/>
    <property type="evidence" value="ECO:0007669"/>
    <property type="project" value="UniProtKB-KW"/>
</dbReference>
<dbReference type="Pfam" id="PF22936">
    <property type="entry name" value="Pol_BBD"/>
    <property type="match status" value="1"/>
</dbReference>
<sequence>MASLKYEIPLLDRNTRFALWQIKMQAVLAQMDLEDALLGIDKMPSTLTDEEKKRKDRKALTQLHLHLSNEILQDVMKEKTAAALWKRLEQICMSKTLTSKLHMKQRLYAHRLEEGASVHEHLTVFKEILSNLEAMEVQYDKEDLGLILLCSLPPSYSTFRDTILYSRESLTVDEVYDSLTSYDKMKHLVVKPDSQGEGLIVRGRQDRNTDDDRGRTQERNHRAKSKGRSKSSNRGKTCNFCKKKGHIKSECYKLQNKIKREAANQKGKQPENSGEADVVEDYSDGELVVASVNDSKVSEEWILDSGCTFHMSPNRDWFTTYETVSEGVVLMGNNASCKIAGVGTIKVKMFDGVVRTLSDVRYVPELKRNLISLSTLDSKGYRYTAESGVLKISKGSLVVMKGQRKTAKLYVLQGSTVTGDAAVASSSLSDDDITKLWHMRLGHMSENGMVELSKRGLLDGQGICKLNFCEHCVFGKQKRVRFTRGIHNTKETLEYIHSDLWGPSRVPSRGGANYMLTFIDDFSRKVWAFFLKQKSDVFSAFKSWKIMIEKQTGKQIKYLRTDNGLEFCSDEFNRLCKSEGIVRHLTVRHTPQQNGVAERMNRTIMEKTPQEVWSGNPANYSDLKIFGCPAYAHVNNGKLEPRSIKCVFLGYKAGVKGYKLWCPENRKVVISRDSTPQVSTKIENRVASSPQYSIAKNRTKREIKPPKKYAEADLVAYALNVAEDIDANQEPSNYSEAISCEDSEKWMFAMQEEMESLHKNKTWDLVKLPKGKKTVRCKWVFKKKEGTPGVEEPKYKARLVAKGYSQVPGVDFTDVFSPVVKHSSIRALLGIVAMHDLELEQLDVKTAFLHGELEEDIYMQQPEGFTVSEKEDYVCLLKKSLYGLKQSPRQWYKRFDSFMTSHDFKRSSFDSCVYFKKNNDGSFVYLLLYVDDMLIAAKDKGEIRKVKAQLSEEFEMKDLGPAKKILGMEILRDRKTSKLYLSQKGYIEKLLCRFNMRSAKPVSTPLAAHFRLSSALSPQSDDEIEYMSHVPYSSAVGSLMYAMVCSRPDLSHAVSAFGRTEDRVIGYVDADFAGDLDRRRSLTGYVFTIGGCAISWKATLQTTVALSTTEAEYMAITEACKEAIWLKGLFSELNEDLQISTVFCDSQSAIFLTKDQMFHERTKHIDVRYHFVRDIIARGDIVVSKISTHENPADMMTKSLPITKFKHCLDLVGVHC</sequence>
<feature type="compositionally biased region" description="Basic and acidic residues" evidence="5">
    <location>
        <begin position="203"/>
        <end position="220"/>
    </location>
</feature>
<dbReference type="SUPFAM" id="SSF53098">
    <property type="entry name" value="Ribonuclease H-like"/>
    <property type="match status" value="1"/>
</dbReference>
<evidence type="ECO:0000256" key="1">
    <source>
        <dbReference type="ARBA" id="ARBA00022670"/>
    </source>
</evidence>
<dbReference type="Pfam" id="PF25597">
    <property type="entry name" value="SH3_retrovirus"/>
    <property type="match status" value="1"/>
</dbReference>
<accession>A0A8J5Y9D9</accession>
<dbReference type="InterPro" id="IPR039537">
    <property type="entry name" value="Retrotran_Ty1/copia-like"/>
</dbReference>
<dbReference type="GO" id="GO:0006508">
    <property type="term" value="P:proteolysis"/>
    <property type="evidence" value="ECO:0007669"/>
    <property type="project" value="UniProtKB-KW"/>
</dbReference>
<keyword evidence="1" id="KW-0645">Protease</keyword>
<evidence type="ECO:0000256" key="5">
    <source>
        <dbReference type="SAM" id="MobiDB-lite"/>
    </source>
</evidence>
<dbReference type="Proteomes" id="UP000701853">
    <property type="component" value="Chromosome 11"/>
</dbReference>
<comment type="caution">
    <text evidence="7">The sequence shown here is derived from an EMBL/GenBank/DDBJ whole genome shotgun (WGS) entry which is preliminary data.</text>
</comment>
<dbReference type="CDD" id="cd09272">
    <property type="entry name" value="RNase_HI_RT_Ty1"/>
    <property type="match status" value="1"/>
</dbReference>
<dbReference type="Pfam" id="PF14223">
    <property type="entry name" value="Retrotran_gag_2"/>
    <property type="match status" value="1"/>
</dbReference>
<dbReference type="Pfam" id="PF13976">
    <property type="entry name" value="gag_pre-integrs"/>
    <property type="match status" value="1"/>
</dbReference>
<evidence type="ECO:0000313" key="7">
    <source>
        <dbReference type="EMBL" id="KAG8477782.1"/>
    </source>
</evidence>
<name>A0A8J5Y9D9_9ROSI</name>
<dbReference type="GO" id="GO:0046872">
    <property type="term" value="F:metal ion binding"/>
    <property type="evidence" value="ECO:0007669"/>
    <property type="project" value="UniProtKB-KW"/>
</dbReference>
<keyword evidence="3" id="KW-0064">Aspartyl protease</keyword>
<gene>
    <name evidence="7" type="ORF">CXB51_027759</name>
</gene>
<dbReference type="InterPro" id="IPR013103">
    <property type="entry name" value="RVT_2"/>
</dbReference>
<evidence type="ECO:0000256" key="4">
    <source>
        <dbReference type="ARBA" id="ARBA00022801"/>
    </source>
</evidence>
<feature type="region of interest" description="Disordered" evidence="5">
    <location>
        <begin position="195"/>
        <end position="238"/>
    </location>
</feature>